<dbReference type="EMBL" id="MLAK01000816">
    <property type="protein sequence ID" value="OHT03721.1"/>
    <property type="molecule type" value="Genomic_DNA"/>
</dbReference>
<evidence type="ECO:0000259" key="8">
    <source>
        <dbReference type="PROSITE" id="PS51190"/>
    </source>
</evidence>
<dbReference type="PROSITE" id="PS50290">
    <property type="entry name" value="PI3_4_KINASE_3"/>
    <property type="match status" value="1"/>
</dbReference>
<accession>A0A1J4JX44</accession>
<evidence type="ECO:0000256" key="4">
    <source>
        <dbReference type="ARBA" id="ARBA00022777"/>
    </source>
</evidence>
<evidence type="ECO:0000256" key="6">
    <source>
        <dbReference type="SAM" id="MobiDB-lite"/>
    </source>
</evidence>
<dbReference type="GO" id="GO:0016242">
    <property type="term" value="P:negative regulation of macroautophagy"/>
    <property type="evidence" value="ECO:0007669"/>
    <property type="project" value="TreeGrafter"/>
</dbReference>
<keyword evidence="4" id="KW-0418">Kinase</keyword>
<dbReference type="Gene3D" id="3.30.1010.10">
    <property type="entry name" value="Phosphatidylinositol 3-kinase Catalytic Subunit, Chain A, domain 4"/>
    <property type="match status" value="1"/>
</dbReference>
<organism evidence="9 10">
    <name type="scientific">Tritrichomonas foetus</name>
    <dbReference type="NCBI Taxonomy" id="1144522"/>
    <lineage>
        <taxon>Eukaryota</taxon>
        <taxon>Metamonada</taxon>
        <taxon>Parabasalia</taxon>
        <taxon>Tritrichomonadida</taxon>
        <taxon>Tritrichomonadidae</taxon>
        <taxon>Tritrichomonas</taxon>
    </lineage>
</organism>
<dbReference type="Gene3D" id="1.25.10.10">
    <property type="entry name" value="Leucine-rich Repeat Variant"/>
    <property type="match status" value="1"/>
</dbReference>
<dbReference type="RefSeq" id="XP_068356857.1">
    <property type="nucleotide sequence ID" value="XM_068493156.1"/>
</dbReference>
<dbReference type="InterPro" id="IPR018936">
    <property type="entry name" value="PI3/4_kinase_CS"/>
</dbReference>
<dbReference type="InterPro" id="IPR011009">
    <property type="entry name" value="Kinase-like_dom_sf"/>
</dbReference>
<sequence length="2350" mass="271271">MNPNALIAQICKESDYDAWKKRRAEIIHQVEEEIIYFSEAEIVFFYSQLEQDFKNLIYSDEVGSTLQCLHKFSVLYFFQRNMDIIQPYLQILLGKLRSTDKTIVRAVVLTYAWLADDSKLPNLIFREPLLMAQKWLDESNTVFNALMIMKKMRKYLPSELSQLIFSNNVEMCEIASGTDAECQKIALKLLVFQIRQIPQKSFDSNSHTICEFIQQKINSSDENGTYFALKILYCLMKMPKFTKYPDYKIIVEKIQELKKPKIFQCGLKVIFILHTLGVSIGDPNNIIKLILNNFQNITNPTKLLIKSIQVFGDKISYEPILNHYSPITCTKEYDCPFNIINQILTIKPDISVDTSTFDVKYPCQYFVKCIKKRSDFLTQSIKTFLTDPFSHNEPKYLTATLKLYSSFPVFFPDEKELVSIFMNILSSTTDFMLHKQIAKTLSKMKSNEAADLLFNMALTEENKKIRNYSLKHLKPSFYLSTRKYIINLLNDSSFSNRRIAVKLVADLSRISPLEIRHAIVEYAEDLMHLIISTNEAKLCSKYASVLALITKYCLKTSRMLYNTIITVALRAIKETAADHIIDTIENSQSNAMNTITSTESDDPLERSPSASSLTSFAIPSSGSVSNLLVNDHSSSNIKSKVQNPKNKTLNIDEKIDFLQTNEIETAKQNDFAANISKYSINCMKMPSLLLNEKQSMKEPNRAKLYLSMNEKYIDSRDISFMKCFAHLGSLCEAYITQILDCYATIFETRTSNDEILMVAAKTLTKLSLLTYNGLNIRLRCPRMTEPLLNILSNTSNEKLALLLFKLFGSAFDTIDIVTTQATAAENYASPILTDYNEFVIKNILKYSGEFNLTTLRTLVVVVESDPTGCSRFIPKISNVFLYMLKRATPKIRNKIFQYLEVIAVNCHIDFVPLLPQFLPILRHFISLTSCIHFCSRLSYFFKADFILAYELYNLAIKRMKTSDYDYFKELLKFISSMIINQHSSFDTFLIAVEHQQVRPQFVRQIVKSLTTIIQSIDVSTYTSRLIIYGTRVFHLYKLDMIDFFGSLCICCGYPAEQLQRFYESNKTSKLTYASIIELTKMRRDRYHSFEEQNFIKNYKIRFSVPSISSLSPTKPDVRFFGKMQFPTELFMNTWFKNLKKFSFIESPCSAIRACADLLPLRMTRLISKIFPLAFVSSWKEAPSEDKLNFSNIINRMLCNEKFNSLSVSSSKVNINRNFISFTPSLISASSASPTVASLVELIEICDEALLPMDIDMTLVAKVSPNRQYALYVLQRLFIQENKILSNASQLLINVCIKLGRLNTARALLHKYIDRMEPLEIAAMSYDLGDWEKALTIYNELNDTNKIIKCLEKLDLHDEILKYENYLIQTKTMDQGERLSTAENFLMPYFSNKQFDKIESLLKEFSSYGWTSYSLQFAIFYSTVTEHYNAAEDLISLGFRRLAEKRKNISNSDQIYVGELEDEAQILVESQEVLRNKQNKTATDAMTSLWRRRVKYFKRSKEIWRRTIGLRNLLVPISSNLSFYLKFISELRKTHNFSLIDVNFQKPMDMSVDPHVILEQIKLLWAKNRKKEACDAAILYSAISTQLSSPNEFITISKRYKNPLTFNFLYRMSHTSQFNNVIQKFCLQKYSVGSMDEFFNVFYNVSYEEQQQFFRNELLTSFPSILYKCSNELVNDPRYDNFYKASLYRFAGAYITYLYPKSFLSIESATKMLQQSQEITPDSPKLWRSWAYANNLLFRFATNSTESDFKQLEISRDPLAYAQNAVESFLKLTHVSPDDSIEYLCQVLSILNKAGAQSVPDFSSLETIPASSIIQVLPQLTAYIDHKDSQIRNVISKIIENASVDFFQDVYLTLYFYTEYDDEKGEIASDIISKITNLSQDTLKKAYDSDLFIDGMIRSAQSMFEIWEHSIEAAVNALKEGNRRKSDNILVSLFSIRPKCELDRLFTNLYSDVVKQCCSLFDKGDKNSIKTMWTKLRTFYTTLKVKIRKLSVIFLSKISEKLAAKEHFSIDIPGITGERMQSIAPVMDVMDTQQHPRILFIHSESGKKFKFLLKGNEDLRLDKRIMQLFALMNGLFSHNLVAREYDFAIQRYAIIPLTKSAGLIQWFLGADTIHQLVIEYRSLKGIPSDVENQSIKKVQDVEMVSLSVPQRMELFEYIAPLHPANELFESIWYKSSNSAVWLARTQRFTISYALMAMAGYLIGLGDRHPSNIMIQRETGSIVHIDFGESFESAITRRLHPEKVPFRLTRMIVNALEGGISSGFFRDICEKTMHVFRDNSWSLSSQLAIFTDDPITEKRTTTKLKRCFEKLNGKEFSEIETVSVEEQVDILIKTAEDPGNYMRHYPGWCPLW</sequence>
<dbReference type="SUPFAM" id="SSF56112">
    <property type="entry name" value="Protein kinase-like (PK-like)"/>
    <property type="match status" value="1"/>
</dbReference>
<gene>
    <name evidence="9" type="ORF">TRFO_06550</name>
</gene>
<dbReference type="GO" id="GO:0031929">
    <property type="term" value="P:TOR signaling"/>
    <property type="evidence" value="ECO:0007669"/>
    <property type="project" value="TreeGrafter"/>
</dbReference>
<dbReference type="GO" id="GO:0031932">
    <property type="term" value="C:TORC2 complex"/>
    <property type="evidence" value="ECO:0007669"/>
    <property type="project" value="TreeGrafter"/>
</dbReference>
<comment type="caution">
    <text evidence="9">The sequence shown here is derived from an EMBL/GenBank/DDBJ whole genome shotgun (WGS) entry which is preliminary data.</text>
</comment>
<dbReference type="InterPro" id="IPR050517">
    <property type="entry name" value="DDR_Repair_Kinase"/>
</dbReference>
<dbReference type="InterPro" id="IPR003152">
    <property type="entry name" value="FATC_dom"/>
</dbReference>
<dbReference type="SMART" id="SM00146">
    <property type="entry name" value="PI3Kc"/>
    <property type="match status" value="1"/>
</dbReference>
<dbReference type="Pfam" id="PF02259">
    <property type="entry name" value="FAT"/>
    <property type="match status" value="1"/>
</dbReference>
<keyword evidence="5" id="KW-0067">ATP-binding</keyword>
<dbReference type="GO" id="GO:0005634">
    <property type="term" value="C:nucleus"/>
    <property type="evidence" value="ECO:0007669"/>
    <property type="project" value="TreeGrafter"/>
</dbReference>
<keyword evidence="2" id="KW-0808">Transferase</keyword>
<evidence type="ECO:0000256" key="1">
    <source>
        <dbReference type="ARBA" id="ARBA00012513"/>
    </source>
</evidence>
<dbReference type="PANTHER" id="PTHR11139:SF9">
    <property type="entry name" value="SERINE_THREONINE-PROTEIN KINASE MTOR"/>
    <property type="match status" value="1"/>
</dbReference>
<dbReference type="InterPro" id="IPR000403">
    <property type="entry name" value="PI3/4_kinase_cat_dom"/>
</dbReference>
<feature type="domain" description="PI3K/PI4K catalytic" evidence="7">
    <location>
        <begin position="2022"/>
        <end position="2334"/>
    </location>
</feature>
<keyword evidence="10" id="KW-1185">Reference proteome</keyword>
<feature type="region of interest" description="Disordered" evidence="6">
    <location>
        <begin position="591"/>
        <end position="613"/>
    </location>
</feature>
<evidence type="ECO:0000256" key="2">
    <source>
        <dbReference type="ARBA" id="ARBA00022679"/>
    </source>
</evidence>
<keyword evidence="3" id="KW-0547">Nucleotide-binding</keyword>
<dbReference type="OrthoDB" id="381190at2759"/>
<dbReference type="InterPro" id="IPR011989">
    <property type="entry name" value="ARM-like"/>
</dbReference>
<evidence type="ECO:0000259" key="7">
    <source>
        <dbReference type="PROSITE" id="PS50290"/>
    </source>
</evidence>
<evidence type="ECO:0000256" key="5">
    <source>
        <dbReference type="ARBA" id="ARBA00022840"/>
    </source>
</evidence>
<dbReference type="EC" id="2.7.11.1" evidence="1"/>
<dbReference type="GO" id="GO:0031931">
    <property type="term" value="C:TORC1 complex"/>
    <property type="evidence" value="ECO:0007669"/>
    <property type="project" value="TreeGrafter"/>
</dbReference>
<dbReference type="PROSITE" id="PS00916">
    <property type="entry name" value="PI3_4_KINASE_2"/>
    <property type="match status" value="1"/>
</dbReference>
<protein>
    <recommendedName>
        <fullName evidence="1">non-specific serine/threonine protein kinase</fullName>
        <ecNumber evidence="1">2.7.11.1</ecNumber>
    </recommendedName>
</protein>
<dbReference type="GO" id="GO:0005737">
    <property type="term" value="C:cytoplasm"/>
    <property type="evidence" value="ECO:0007669"/>
    <property type="project" value="TreeGrafter"/>
</dbReference>
<dbReference type="Pfam" id="PF00454">
    <property type="entry name" value="PI3_PI4_kinase"/>
    <property type="match status" value="1"/>
</dbReference>
<dbReference type="GeneID" id="94827860"/>
<name>A0A1J4JX44_9EUKA</name>
<reference evidence="9" key="1">
    <citation type="submission" date="2016-10" db="EMBL/GenBank/DDBJ databases">
        <authorList>
            <person name="Benchimol M."/>
            <person name="Almeida L.G."/>
            <person name="Vasconcelos A.T."/>
            <person name="Perreira-Neves A."/>
            <person name="Rosa I.A."/>
            <person name="Tasca T."/>
            <person name="Bogo M.R."/>
            <person name="de Souza W."/>
        </authorList>
    </citation>
    <scope>NUCLEOTIDE SEQUENCE [LARGE SCALE GENOMIC DNA]</scope>
    <source>
        <strain evidence="9">K</strain>
    </source>
</reference>
<dbReference type="Proteomes" id="UP000179807">
    <property type="component" value="Unassembled WGS sequence"/>
</dbReference>
<evidence type="ECO:0000313" key="9">
    <source>
        <dbReference type="EMBL" id="OHT03721.1"/>
    </source>
</evidence>
<dbReference type="InterPro" id="IPR016024">
    <property type="entry name" value="ARM-type_fold"/>
</dbReference>
<dbReference type="SMART" id="SM01343">
    <property type="entry name" value="FATC"/>
    <property type="match status" value="1"/>
</dbReference>
<evidence type="ECO:0000313" key="10">
    <source>
        <dbReference type="Proteomes" id="UP000179807"/>
    </source>
</evidence>
<dbReference type="InterPro" id="IPR036940">
    <property type="entry name" value="PI3/4_kinase_cat_sf"/>
</dbReference>
<proteinExistence type="predicted"/>
<dbReference type="Pfam" id="PF02260">
    <property type="entry name" value="FATC"/>
    <property type="match status" value="1"/>
</dbReference>
<dbReference type="GO" id="GO:0005524">
    <property type="term" value="F:ATP binding"/>
    <property type="evidence" value="ECO:0007669"/>
    <property type="project" value="UniProtKB-KW"/>
</dbReference>
<dbReference type="PANTHER" id="PTHR11139">
    <property type="entry name" value="ATAXIA TELANGIECTASIA MUTATED ATM -RELATED"/>
    <property type="match status" value="1"/>
</dbReference>
<dbReference type="VEuPathDB" id="TrichDB:TRFO_06550"/>
<dbReference type="InterPro" id="IPR003151">
    <property type="entry name" value="PIK-rel_kinase_FAT"/>
</dbReference>
<dbReference type="SUPFAM" id="SSF48371">
    <property type="entry name" value="ARM repeat"/>
    <property type="match status" value="2"/>
</dbReference>
<dbReference type="Gene3D" id="1.10.1070.11">
    <property type="entry name" value="Phosphatidylinositol 3-/4-kinase, catalytic domain"/>
    <property type="match status" value="1"/>
</dbReference>
<feature type="domain" description="FATC" evidence="8">
    <location>
        <begin position="2318"/>
        <end position="2350"/>
    </location>
</feature>
<evidence type="ECO:0000256" key="3">
    <source>
        <dbReference type="ARBA" id="ARBA00022741"/>
    </source>
</evidence>
<dbReference type="GO" id="GO:0004674">
    <property type="term" value="F:protein serine/threonine kinase activity"/>
    <property type="evidence" value="ECO:0007669"/>
    <property type="project" value="UniProtKB-EC"/>
</dbReference>
<dbReference type="PROSITE" id="PS51190">
    <property type="entry name" value="FATC"/>
    <property type="match status" value="1"/>
</dbReference>